<dbReference type="GO" id="GO:0016757">
    <property type="term" value="F:glycosyltransferase activity"/>
    <property type="evidence" value="ECO:0007669"/>
    <property type="project" value="UniProtKB-KW"/>
</dbReference>
<evidence type="ECO:0000259" key="1">
    <source>
        <dbReference type="Pfam" id="PF00535"/>
    </source>
</evidence>
<dbReference type="InterPro" id="IPR029044">
    <property type="entry name" value="Nucleotide-diphossugar_trans"/>
</dbReference>
<accession>A0ABU4RDN9</accession>
<keyword evidence="2" id="KW-0328">Glycosyltransferase</keyword>
<evidence type="ECO:0000313" key="3">
    <source>
        <dbReference type="Proteomes" id="UP001273350"/>
    </source>
</evidence>
<dbReference type="RefSeq" id="WP_230003291.1">
    <property type="nucleotide sequence ID" value="NZ_CP087134.1"/>
</dbReference>
<dbReference type="Gene3D" id="3.90.550.10">
    <property type="entry name" value="Spore Coat Polysaccharide Biosynthesis Protein SpsA, Chain A"/>
    <property type="match status" value="1"/>
</dbReference>
<proteinExistence type="predicted"/>
<dbReference type="InterPro" id="IPR050834">
    <property type="entry name" value="Glycosyltransf_2"/>
</dbReference>
<reference evidence="2 3" key="1">
    <citation type="submission" date="2023-11" db="EMBL/GenBank/DDBJ databases">
        <title>Unpublished Manusciprt.</title>
        <authorList>
            <person name="Saticioglu I.B."/>
            <person name="Ay H."/>
            <person name="Ajmi N."/>
            <person name="Altun S."/>
            <person name="Duman M."/>
        </authorList>
    </citation>
    <scope>NUCLEOTIDE SEQUENCE [LARGE SCALE GENOMIC DNA]</scope>
    <source>
        <strain evidence="2 3">Fl-318</strain>
    </source>
</reference>
<keyword evidence="3" id="KW-1185">Reference proteome</keyword>
<dbReference type="PANTHER" id="PTHR43685:SF2">
    <property type="entry name" value="GLYCOSYLTRANSFERASE 2-LIKE DOMAIN-CONTAINING PROTEIN"/>
    <property type="match status" value="1"/>
</dbReference>
<name>A0ABU4RDN9_9FLAO</name>
<dbReference type="PANTHER" id="PTHR43685">
    <property type="entry name" value="GLYCOSYLTRANSFERASE"/>
    <property type="match status" value="1"/>
</dbReference>
<organism evidence="2 3">
    <name type="scientific">Flavobacterium cupriresistens</name>
    <dbReference type="NCBI Taxonomy" id="2893885"/>
    <lineage>
        <taxon>Bacteria</taxon>
        <taxon>Pseudomonadati</taxon>
        <taxon>Bacteroidota</taxon>
        <taxon>Flavobacteriia</taxon>
        <taxon>Flavobacteriales</taxon>
        <taxon>Flavobacteriaceae</taxon>
        <taxon>Flavobacterium</taxon>
    </lineage>
</organism>
<dbReference type="InterPro" id="IPR001173">
    <property type="entry name" value="Glyco_trans_2-like"/>
</dbReference>
<evidence type="ECO:0000313" key="2">
    <source>
        <dbReference type="EMBL" id="MDX6190098.1"/>
    </source>
</evidence>
<dbReference type="EMBL" id="JAWXVI010000006">
    <property type="protein sequence ID" value="MDX6190098.1"/>
    <property type="molecule type" value="Genomic_DNA"/>
</dbReference>
<gene>
    <name evidence="2" type="ORF">SGQ83_12125</name>
</gene>
<protein>
    <submittedName>
        <fullName evidence="2">Glycosyltransferase family A protein</fullName>
        <ecNumber evidence="2">2.4.-.-</ecNumber>
    </submittedName>
</protein>
<sequence>MMQSNVNNLVSVIIPCYNDQNYIQQAINSINNQTHKNVEIIIVDDGSDFATKEVLKGIRQEKLIILSQENAGPSAARNNGIKQAKGDFILTLDADDYFEKDFISKALNCLMLNDKLGLISCWINVFSDKKGVLEKFKPEGGDLKILILGNGASAGSVLFRKQCWIDAGGYDEKMRKGYEDWEFNISVAKAGWKINIIEEYLFYYRKKEESRNSQADKFHKYELWKYIYIKHNDLWNANHELMINNIFSQMERIEIGSHNLRKSMDYKIGRMFLKPFRFIKGFFV</sequence>
<feature type="domain" description="Glycosyltransferase 2-like" evidence="1">
    <location>
        <begin position="11"/>
        <end position="125"/>
    </location>
</feature>
<dbReference type="EC" id="2.4.-.-" evidence="2"/>
<keyword evidence="2" id="KW-0808">Transferase</keyword>
<dbReference type="CDD" id="cd00761">
    <property type="entry name" value="Glyco_tranf_GTA_type"/>
    <property type="match status" value="1"/>
</dbReference>
<comment type="caution">
    <text evidence="2">The sequence shown here is derived from an EMBL/GenBank/DDBJ whole genome shotgun (WGS) entry which is preliminary data.</text>
</comment>
<dbReference type="Proteomes" id="UP001273350">
    <property type="component" value="Unassembled WGS sequence"/>
</dbReference>
<dbReference type="SUPFAM" id="SSF53448">
    <property type="entry name" value="Nucleotide-diphospho-sugar transferases"/>
    <property type="match status" value="1"/>
</dbReference>
<dbReference type="Pfam" id="PF00535">
    <property type="entry name" value="Glycos_transf_2"/>
    <property type="match status" value="1"/>
</dbReference>